<name>A0A1G7ZG51_9ACTN</name>
<gene>
    <name evidence="6" type="ORF">SAMN05421505_11140</name>
</gene>
<reference evidence="6 7" key="1">
    <citation type="submission" date="2016-10" db="EMBL/GenBank/DDBJ databases">
        <authorList>
            <person name="de Groot N.N."/>
        </authorList>
    </citation>
    <scope>NUCLEOTIDE SEQUENCE [LARGE SCALE GENOMIC DNA]</scope>
    <source>
        <strain evidence="6 7">CPCC 201354</strain>
    </source>
</reference>
<dbReference type="PANTHER" id="PTHR42847">
    <property type="entry name" value="ALKANESULFONATE MONOOXYGENASE"/>
    <property type="match status" value="1"/>
</dbReference>
<evidence type="ECO:0000313" key="7">
    <source>
        <dbReference type="Proteomes" id="UP000198923"/>
    </source>
</evidence>
<evidence type="ECO:0000313" key="6">
    <source>
        <dbReference type="EMBL" id="SDH07619.1"/>
    </source>
</evidence>
<keyword evidence="1" id="KW-0285">Flavoprotein</keyword>
<keyword evidence="3" id="KW-0560">Oxidoreductase</keyword>
<dbReference type="SUPFAM" id="SSF51679">
    <property type="entry name" value="Bacterial luciferase-like"/>
    <property type="match status" value="1"/>
</dbReference>
<dbReference type="InterPro" id="IPR036661">
    <property type="entry name" value="Luciferase-like_sf"/>
</dbReference>
<dbReference type="Pfam" id="PF00296">
    <property type="entry name" value="Bac_luciferase"/>
    <property type="match status" value="1"/>
</dbReference>
<organism evidence="6 7">
    <name type="scientific">Sinosporangium album</name>
    <dbReference type="NCBI Taxonomy" id="504805"/>
    <lineage>
        <taxon>Bacteria</taxon>
        <taxon>Bacillati</taxon>
        <taxon>Actinomycetota</taxon>
        <taxon>Actinomycetes</taxon>
        <taxon>Streptosporangiales</taxon>
        <taxon>Streptosporangiaceae</taxon>
        <taxon>Sinosporangium</taxon>
    </lineage>
</organism>
<sequence>MTLAARTNMKVWLSLPFLPADGLLRLSVAAEDAGVTGVALSDHVCVPIDFSSPYPYGGGKPVALPPEAELPDPLVAAAGLASATTGLRFMTAVLIAPLRHPVLLAKQVATVSAMSGGRFDLGVGVGWLREEYEALGQSNFDDRGRVLNEMLPLLRRLWTGEPVAHDGDHFSFEAVAVNPAPQADVPIFVGGTSNAALRRCAAFADGWVGANHSVEELAGIVGRLAKARAEAGTEDRPFEIRTGIRGTVTRDRLDALRELGVDSFLLAPWQIGERRESIYDLPVNVIVDALPELVELIRTA</sequence>
<dbReference type="EMBL" id="FNCN01000011">
    <property type="protein sequence ID" value="SDH07619.1"/>
    <property type="molecule type" value="Genomic_DNA"/>
</dbReference>
<dbReference type="AlphaFoldDB" id="A0A1G7ZG51"/>
<evidence type="ECO:0000256" key="2">
    <source>
        <dbReference type="ARBA" id="ARBA00022643"/>
    </source>
</evidence>
<dbReference type="STRING" id="504805.SAMN05421505_11140"/>
<evidence type="ECO:0000256" key="1">
    <source>
        <dbReference type="ARBA" id="ARBA00022630"/>
    </source>
</evidence>
<dbReference type="InterPro" id="IPR011251">
    <property type="entry name" value="Luciferase-like_dom"/>
</dbReference>
<keyword evidence="4" id="KW-0503">Monooxygenase</keyword>
<proteinExistence type="predicted"/>
<keyword evidence="2" id="KW-0288">FMN</keyword>
<dbReference type="NCBIfam" id="TIGR03619">
    <property type="entry name" value="F420_Rv2161c"/>
    <property type="match status" value="1"/>
</dbReference>
<dbReference type="Gene3D" id="3.20.20.30">
    <property type="entry name" value="Luciferase-like domain"/>
    <property type="match status" value="1"/>
</dbReference>
<dbReference type="GO" id="GO:0046306">
    <property type="term" value="P:alkanesulfonate catabolic process"/>
    <property type="evidence" value="ECO:0007669"/>
    <property type="project" value="TreeGrafter"/>
</dbReference>
<protein>
    <submittedName>
        <fullName evidence="6">Probable F420-dependent oxidoreductase, Rv2161c family</fullName>
    </submittedName>
</protein>
<accession>A0A1G7ZG51</accession>
<keyword evidence="7" id="KW-1185">Reference proteome</keyword>
<feature type="domain" description="Luciferase-like" evidence="5">
    <location>
        <begin position="20"/>
        <end position="266"/>
    </location>
</feature>
<dbReference type="GO" id="GO:0008726">
    <property type="term" value="F:alkanesulfonate monooxygenase activity"/>
    <property type="evidence" value="ECO:0007669"/>
    <property type="project" value="TreeGrafter"/>
</dbReference>
<dbReference type="PANTHER" id="PTHR42847:SF4">
    <property type="entry name" value="ALKANESULFONATE MONOOXYGENASE-RELATED"/>
    <property type="match status" value="1"/>
</dbReference>
<evidence type="ECO:0000259" key="5">
    <source>
        <dbReference type="Pfam" id="PF00296"/>
    </source>
</evidence>
<dbReference type="InterPro" id="IPR050172">
    <property type="entry name" value="SsuD_RutA_monooxygenase"/>
</dbReference>
<dbReference type="Proteomes" id="UP000198923">
    <property type="component" value="Unassembled WGS sequence"/>
</dbReference>
<evidence type="ECO:0000256" key="3">
    <source>
        <dbReference type="ARBA" id="ARBA00023002"/>
    </source>
</evidence>
<evidence type="ECO:0000256" key="4">
    <source>
        <dbReference type="ARBA" id="ARBA00023033"/>
    </source>
</evidence>
<dbReference type="InterPro" id="IPR019921">
    <property type="entry name" value="Lucif-like_OxRdtase_Rv2161c"/>
</dbReference>